<sequence length="358" mass="40695">MGKDEYEIGDKVLAHNNCLLYEAKIVKKEKENSKLKYLIHYLGWRDSWDEWVEPNKLLPVTPENKEKAKELHITHTKNKEKLKKAKTSKEDSGKGDKAKKVKTKSSSSSSSSSKTKSTPKTPTKSTPKTSRTPSKSPAKASASSFPKAGTKRKAESGASLENEDDVKTFSRYITQPTSSGSNKKRRTETTAKRPKMEIFVPLELKKRLVLDWKLVSTKQALVNLPRKPTAYDIVQGFMSSRSKEEQQNMREVMDGILIYFDKALGSLLLYRFERPQYADIVKSFTSKRLCEVYGAEHLLRLFVKLPDLLVRAEMIEDARDLVKAATVEFLRHMEQEAQKLFDPGAYDAPTPQYVRLVG</sequence>
<feature type="compositionally biased region" description="Low complexity" evidence="6">
    <location>
        <begin position="104"/>
        <end position="148"/>
    </location>
</feature>
<gene>
    <name evidence="8" type="ORF">NAES01612_LOCUS6535</name>
</gene>
<protein>
    <recommendedName>
        <fullName evidence="7">Chromo domain-containing protein</fullName>
    </recommendedName>
</protein>
<dbReference type="InterPro" id="IPR038217">
    <property type="entry name" value="MRG_C_sf"/>
</dbReference>
<dbReference type="Pfam" id="PF22732">
    <property type="entry name" value="MSL3_chromo-like"/>
    <property type="match status" value="1"/>
</dbReference>
<proteinExistence type="predicted"/>
<keyword evidence="3" id="KW-0805">Transcription regulation</keyword>
<dbReference type="SMART" id="SM00298">
    <property type="entry name" value="CHROMO"/>
    <property type="match status" value="1"/>
</dbReference>
<evidence type="ECO:0000256" key="6">
    <source>
        <dbReference type="SAM" id="MobiDB-lite"/>
    </source>
</evidence>
<dbReference type="GO" id="GO:0000123">
    <property type="term" value="C:histone acetyltransferase complex"/>
    <property type="evidence" value="ECO:0007669"/>
    <property type="project" value="TreeGrafter"/>
</dbReference>
<dbReference type="InterPro" id="IPR016197">
    <property type="entry name" value="Chromo-like_dom_sf"/>
</dbReference>
<dbReference type="GO" id="GO:0006355">
    <property type="term" value="P:regulation of DNA-templated transcription"/>
    <property type="evidence" value="ECO:0007669"/>
    <property type="project" value="InterPro"/>
</dbReference>
<comment type="subcellular location">
    <subcellularLocation>
        <location evidence="1">Nucleus</location>
    </subcellularLocation>
</comment>
<dbReference type="Pfam" id="PF05712">
    <property type="entry name" value="MRG"/>
    <property type="match status" value="1"/>
</dbReference>
<evidence type="ECO:0000259" key="7">
    <source>
        <dbReference type="SMART" id="SM00298"/>
    </source>
</evidence>
<evidence type="ECO:0000256" key="4">
    <source>
        <dbReference type="ARBA" id="ARBA00023163"/>
    </source>
</evidence>
<dbReference type="Gene3D" id="1.10.274.30">
    <property type="entry name" value="MRG domain"/>
    <property type="match status" value="1"/>
</dbReference>
<feature type="compositionally biased region" description="Basic and acidic residues" evidence="6">
    <location>
        <begin position="63"/>
        <end position="79"/>
    </location>
</feature>
<reference evidence="8" key="1">
    <citation type="submission" date="2021-01" db="EMBL/GenBank/DDBJ databases">
        <authorList>
            <person name="Corre E."/>
            <person name="Pelletier E."/>
            <person name="Niang G."/>
            <person name="Scheremetjew M."/>
            <person name="Finn R."/>
            <person name="Kale V."/>
            <person name="Holt S."/>
            <person name="Cochrane G."/>
            <person name="Meng A."/>
            <person name="Brown T."/>
            <person name="Cohen L."/>
        </authorList>
    </citation>
    <scope>NUCLEOTIDE SEQUENCE</scope>
    <source>
        <strain evidence="8">SoJaBio B1-5/56/2</strain>
    </source>
</reference>
<feature type="region of interest" description="Disordered" evidence="6">
    <location>
        <begin position="63"/>
        <end position="192"/>
    </location>
</feature>
<dbReference type="InterPro" id="IPR008676">
    <property type="entry name" value="MRG"/>
</dbReference>
<dbReference type="Gene3D" id="2.30.30.140">
    <property type="match status" value="1"/>
</dbReference>
<dbReference type="PANTHER" id="PTHR10880">
    <property type="entry name" value="MORTALITY FACTOR 4-LIKE PROTEIN"/>
    <property type="match status" value="1"/>
</dbReference>
<dbReference type="PROSITE" id="PS51640">
    <property type="entry name" value="MRG"/>
    <property type="match status" value="1"/>
</dbReference>
<evidence type="ECO:0000313" key="8">
    <source>
        <dbReference type="EMBL" id="CAE2294221.1"/>
    </source>
</evidence>
<feature type="compositionally biased region" description="Polar residues" evidence="6">
    <location>
        <begin position="171"/>
        <end position="181"/>
    </location>
</feature>
<keyword evidence="2" id="KW-0156">Chromatin regulator</keyword>
<dbReference type="GO" id="GO:0006325">
    <property type="term" value="P:chromatin organization"/>
    <property type="evidence" value="ECO:0007669"/>
    <property type="project" value="UniProtKB-KW"/>
</dbReference>
<dbReference type="InterPro" id="IPR000953">
    <property type="entry name" value="Chromo/chromo_shadow_dom"/>
</dbReference>
<dbReference type="InterPro" id="IPR053820">
    <property type="entry name" value="MSL3_chromo-like"/>
</dbReference>
<accession>A0A7S4KGG2</accession>
<dbReference type="InterPro" id="IPR026541">
    <property type="entry name" value="MRG_dom"/>
</dbReference>
<dbReference type="EMBL" id="HBKR01009814">
    <property type="protein sequence ID" value="CAE2294221.1"/>
    <property type="molecule type" value="Transcribed_RNA"/>
</dbReference>
<name>A0A7S4KGG2_9EUKA</name>
<keyword evidence="4" id="KW-0804">Transcription</keyword>
<evidence type="ECO:0000256" key="2">
    <source>
        <dbReference type="ARBA" id="ARBA00022853"/>
    </source>
</evidence>
<organism evidence="8">
    <name type="scientific">Paramoeba aestuarina</name>
    <dbReference type="NCBI Taxonomy" id="180227"/>
    <lineage>
        <taxon>Eukaryota</taxon>
        <taxon>Amoebozoa</taxon>
        <taxon>Discosea</taxon>
        <taxon>Flabellinia</taxon>
        <taxon>Dactylopodida</taxon>
        <taxon>Paramoebidae</taxon>
        <taxon>Paramoeba</taxon>
    </lineage>
</organism>
<dbReference type="AlphaFoldDB" id="A0A7S4KGG2"/>
<keyword evidence="5" id="KW-0539">Nucleus</keyword>
<evidence type="ECO:0000256" key="3">
    <source>
        <dbReference type="ARBA" id="ARBA00023015"/>
    </source>
</evidence>
<feature type="domain" description="Chromo" evidence="7">
    <location>
        <begin position="5"/>
        <end position="69"/>
    </location>
</feature>
<dbReference type="PIRSF" id="PIRSF038133">
    <property type="entry name" value="HAT_Nua4_EAF3/MRG15"/>
    <property type="match status" value="1"/>
</dbReference>
<feature type="compositionally biased region" description="Basic and acidic residues" evidence="6">
    <location>
        <begin position="87"/>
        <end position="98"/>
    </location>
</feature>
<dbReference type="GO" id="GO:0005634">
    <property type="term" value="C:nucleus"/>
    <property type="evidence" value="ECO:0007669"/>
    <property type="project" value="UniProtKB-SubCell"/>
</dbReference>
<evidence type="ECO:0000256" key="5">
    <source>
        <dbReference type="ARBA" id="ARBA00023242"/>
    </source>
</evidence>
<evidence type="ECO:0000256" key="1">
    <source>
        <dbReference type="ARBA" id="ARBA00004123"/>
    </source>
</evidence>
<dbReference type="SUPFAM" id="SSF54160">
    <property type="entry name" value="Chromo domain-like"/>
    <property type="match status" value="1"/>
</dbReference>
<dbReference type="PANTHER" id="PTHR10880:SF15">
    <property type="entry name" value="MSL COMPLEX SUBUNIT 3"/>
    <property type="match status" value="1"/>
</dbReference>